<dbReference type="InterPro" id="IPR029526">
    <property type="entry name" value="PGBD"/>
</dbReference>
<dbReference type="PANTHER" id="PTHR46599">
    <property type="entry name" value="PIGGYBAC TRANSPOSABLE ELEMENT-DERIVED PROTEIN 4"/>
    <property type="match status" value="1"/>
</dbReference>
<accession>A0A2Z6RM45</accession>
<dbReference type="EMBL" id="BEXD01003887">
    <property type="protein sequence ID" value="GBC03474.1"/>
    <property type="molecule type" value="Genomic_DNA"/>
</dbReference>
<reference evidence="3 4" key="1">
    <citation type="submission" date="2017-11" db="EMBL/GenBank/DDBJ databases">
        <title>The genome of Rhizophagus clarus HR1 reveals common genetic basis of auxotrophy among arbuscular mycorrhizal fungi.</title>
        <authorList>
            <person name="Kobayashi Y."/>
        </authorList>
    </citation>
    <scope>NUCLEOTIDE SEQUENCE [LARGE SCALE GENOMIC DNA]</scope>
    <source>
        <strain evidence="3 4">HR1</strain>
    </source>
</reference>
<feature type="region of interest" description="Disordered" evidence="1">
    <location>
        <begin position="23"/>
        <end position="83"/>
    </location>
</feature>
<dbReference type="Pfam" id="PF13843">
    <property type="entry name" value="DDE_Tnp_1_7"/>
    <property type="match status" value="1"/>
</dbReference>
<name>A0A2Z6RM45_9GLOM</name>
<comment type="caution">
    <text evidence="3">The sequence shown here is derived from an EMBL/GenBank/DDBJ whole genome shotgun (WGS) entry which is preliminary data.</text>
</comment>
<keyword evidence="4" id="KW-1185">Reference proteome</keyword>
<sequence>MDTNEYDEQNLFVVDFSRNIYDITGEQDDNSDNDDNFEEIRNEENFGGNRGRGRGQRRGQGWGSARNNSSGRDNREQTAQLPPPPFFNAFQHTKPLHKFTVNLPNDFLSPSPYLIFSLFFSLAQIEIIVKNTNKYAYVKDAGEGRQWKELTIKEFRIWLAILIYAGVFKLPSIRDYWNRDNKFPEHKISTFMSLIRFEQIKRFIHISDCTAPLPFWYSKVNPLATHIQTVSKSICVPSSNISVDEMIVRFSGRSIHTVRIKNKPTPEGYKILSLCDAGYTYSFIFTSRVQNQPEVQQVTELSKVGNEVYHLASQLPIENKSFNIYMDNYFSSIKLFKYLREKKIGACGTVRKNSANFPQILKVDKKLDWDTLSGVVVDNVLAILWMDNGPVTMLSTIHQIDNGNENRIERIRRRPRETSTNAVKVRAVFGTASKKSLPIPVVIDDYNHFMGGVDIADQLRGYYGTQLPVRRTWMPLFFWLLDTALINSYLILKKINANVNHQKDFRMQLAWDLIKEDLEGNEKKPHTRSQVHELEKQFKLIHVDPNKEHQYVTAKFELPIERLSSEGHFPEWRETRSSCIWCKYLVKKNQEKASKNPPQSQLYCIKCNLALCCNKERRNCFRDYHTYREDSN</sequence>
<evidence type="ECO:0000313" key="3">
    <source>
        <dbReference type="EMBL" id="GBC03474.1"/>
    </source>
</evidence>
<dbReference type="AlphaFoldDB" id="A0A2Z6RM45"/>
<feature type="domain" description="PiggyBac transposable element-derived protein" evidence="2">
    <location>
        <begin position="111"/>
        <end position="489"/>
    </location>
</feature>
<dbReference type="Proteomes" id="UP000247702">
    <property type="component" value="Unassembled WGS sequence"/>
</dbReference>
<proteinExistence type="predicted"/>
<organism evidence="3 4">
    <name type="scientific">Rhizophagus clarus</name>
    <dbReference type="NCBI Taxonomy" id="94130"/>
    <lineage>
        <taxon>Eukaryota</taxon>
        <taxon>Fungi</taxon>
        <taxon>Fungi incertae sedis</taxon>
        <taxon>Mucoromycota</taxon>
        <taxon>Glomeromycotina</taxon>
        <taxon>Glomeromycetes</taxon>
        <taxon>Glomerales</taxon>
        <taxon>Glomeraceae</taxon>
        <taxon>Rhizophagus</taxon>
    </lineage>
</organism>
<protein>
    <recommendedName>
        <fullName evidence="2">PiggyBac transposable element-derived protein domain-containing protein</fullName>
    </recommendedName>
</protein>
<feature type="compositionally biased region" description="Acidic residues" evidence="1">
    <location>
        <begin position="25"/>
        <end position="37"/>
    </location>
</feature>
<evidence type="ECO:0000259" key="2">
    <source>
        <dbReference type="Pfam" id="PF13843"/>
    </source>
</evidence>
<evidence type="ECO:0000313" key="4">
    <source>
        <dbReference type="Proteomes" id="UP000247702"/>
    </source>
</evidence>
<gene>
    <name evidence="3" type="ORF">RclHR1_05140008</name>
</gene>
<dbReference type="STRING" id="94130.A0A2Z6RM45"/>
<evidence type="ECO:0000256" key="1">
    <source>
        <dbReference type="SAM" id="MobiDB-lite"/>
    </source>
</evidence>
<dbReference type="PANTHER" id="PTHR46599:SF3">
    <property type="entry name" value="PIGGYBAC TRANSPOSABLE ELEMENT-DERIVED PROTEIN 4"/>
    <property type="match status" value="1"/>
</dbReference>